<feature type="signal peptide" evidence="1">
    <location>
        <begin position="1"/>
        <end position="23"/>
    </location>
</feature>
<accession>A0A0G1UTS4</accession>
<keyword evidence="1" id="KW-0732">Signal</keyword>
<comment type="caution">
    <text evidence="2">The sequence shown here is derived from an EMBL/GenBank/DDBJ whole genome shotgun (WGS) entry which is preliminary data.</text>
</comment>
<dbReference type="Proteomes" id="UP000033860">
    <property type="component" value="Unassembled WGS sequence"/>
</dbReference>
<reference evidence="2 3" key="1">
    <citation type="journal article" date="2015" name="Nature">
        <title>rRNA introns, odd ribosomes, and small enigmatic genomes across a large radiation of phyla.</title>
        <authorList>
            <person name="Brown C.T."/>
            <person name="Hug L.A."/>
            <person name="Thomas B.C."/>
            <person name="Sharon I."/>
            <person name="Castelle C.J."/>
            <person name="Singh A."/>
            <person name="Wilkins M.J."/>
            <person name="Williams K.H."/>
            <person name="Banfield J.F."/>
        </authorList>
    </citation>
    <scope>NUCLEOTIDE SEQUENCE [LARGE SCALE GENOMIC DNA]</scope>
</reference>
<name>A0A0G1UTS4_9BACT</name>
<organism evidence="2 3">
    <name type="scientific">Candidatus Beckwithbacteria bacterium GW2011_GWB1_47_15</name>
    <dbReference type="NCBI Taxonomy" id="1618371"/>
    <lineage>
        <taxon>Bacteria</taxon>
        <taxon>Candidatus Beckwithiibacteriota</taxon>
    </lineage>
</organism>
<sequence length="487" mass="50087">MKRFLAKVLISTLLALSIQGALLVRPPELDSANLTSVKDTLSTSRLSYYGSLNGAHTVGTTIVKVNTSGMPSTSTANLFTGDTTWIGDGSTGSTYTVDDIIDTDEFTITAGLASGDVEDDDLVIATRSATHTLAFTTATAIPNGAIRILIPSGTNGVNDGIPNHDGFDFNSIVAGDLTAPTGGGVTSWESPTATVSGGTFCSAGNHCFEARYNGTNNVNASLTFTIGDGGATDLINPVAATGHAAGTADTYTVTVQHLGSRTSDYPVLDSTTIKIAVIESVRVTATVDPSITFTVAGEAASGSRCGVTTDVTTTATTVPFGAVTLAAFNDAAQKLSAVTNALGGYAVTVISDDQLSIGGDHTTEIENTDCDGEDCTDTTSGDWSTENDVSGFGFSLENIDATTVPFEYDTVTGSCAGGADYCARMVPSTATASETPDDSDAVLQIMSNTSTPSTTEDLYVCYRLVVDTTQSAGDYENNVTYTATATF</sequence>
<evidence type="ECO:0000313" key="2">
    <source>
        <dbReference type="EMBL" id="KKU61100.1"/>
    </source>
</evidence>
<evidence type="ECO:0000256" key="1">
    <source>
        <dbReference type="SAM" id="SignalP"/>
    </source>
</evidence>
<protein>
    <submittedName>
        <fullName evidence="2">Uncharacterized protein</fullName>
    </submittedName>
</protein>
<proteinExistence type="predicted"/>
<feature type="chain" id="PRO_5002540157" evidence="1">
    <location>
        <begin position="24"/>
        <end position="487"/>
    </location>
</feature>
<dbReference type="EMBL" id="LCNT01000004">
    <property type="protein sequence ID" value="KKU61100.1"/>
    <property type="molecule type" value="Genomic_DNA"/>
</dbReference>
<evidence type="ECO:0000313" key="3">
    <source>
        <dbReference type="Proteomes" id="UP000033860"/>
    </source>
</evidence>
<gene>
    <name evidence="2" type="ORF">UX85_C0004G0021</name>
</gene>
<dbReference type="AlphaFoldDB" id="A0A0G1UTS4"/>